<dbReference type="InterPro" id="IPR025567">
    <property type="entry name" value="DUF4332"/>
</dbReference>
<dbReference type="AlphaFoldDB" id="A0A3B0VNN8"/>
<feature type="coiled-coil region" evidence="1">
    <location>
        <begin position="34"/>
        <end position="89"/>
    </location>
</feature>
<keyword evidence="2" id="KW-0472">Membrane</keyword>
<dbReference type="EMBL" id="UOFC01000043">
    <property type="protein sequence ID" value="VAW45135.1"/>
    <property type="molecule type" value="Genomic_DNA"/>
</dbReference>
<proteinExistence type="predicted"/>
<evidence type="ECO:0000313" key="4">
    <source>
        <dbReference type="EMBL" id="VAW45135.1"/>
    </source>
</evidence>
<evidence type="ECO:0000256" key="1">
    <source>
        <dbReference type="SAM" id="Coils"/>
    </source>
</evidence>
<protein>
    <recommendedName>
        <fullName evidence="3">DUF4332 domain-containing protein</fullName>
    </recommendedName>
</protein>
<gene>
    <name evidence="4" type="ORF">MNBD_GAMMA03-527</name>
</gene>
<feature type="transmembrane region" description="Helical" evidence="2">
    <location>
        <begin position="6"/>
        <end position="26"/>
    </location>
</feature>
<name>A0A3B0VNN8_9ZZZZ</name>
<dbReference type="Gene3D" id="1.10.150.20">
    <property type="entry name" value="5' to 3' exonuclease, C-terminal subdomain"/>
    <property type="match status" value="1"/>
</dbReference>
<keyword evidence="2" id="KW-1133">Transmembrane helix</keyword>
<dbReference type="Pfam" id="PF14229">
    <property type="entry name" value="DUF4332"/>
    <property type="match status" value="1"/>
</dbReference>
<keyword evidence="2" id="KW-0812">Transmembrane</keyword>
<sequence length="239" mass="27104">MDYLFLQMLFCLLIAAIIGGVIGWFLRSLSCNKLDVSKEDVKSFQAKINELEGENSKFKMLSQRFEEDANDLNAQIVKITKERDQFKERAYDIEASASSKAIGESEEFKDYYDIEEIEGIGKGFGKRLRSIDIATTTDLLAKSTTLEERELIIKTVKVEPVLVEAWINMANLIQVPGIRGQFAELLEASGITSIDSLAQQKPSDLTQKMKVVNEKEHRTRVNPTEEMVFEWIDAAKKLV</sequence>
<evidence type="ECO:0000256" key="2">
    <source>
        <dbReference type="SAM" id="Phobius"/>
    </source>
</evidence>
<organism evidence="4">
    <name type="scientific">hydrothermal vent metagenome</name>
    <dbReference type="NCBI Taxonomy" id="652676"/>
    <lineage>
        <taxon>unclassified sequences</taxon>
        <taxon>metagenomes</taxon>
        <taxon>ecological metagenomes</taxon>
    </lineage>
</organism>
<dbReference type="Gene3D" id="1.10.150.810">
    <property type="match status" value="1"/>
</dbReference>
<keyword evidence="1" id="KW-0175">Coiled coil</keyword>
<feature type="domain" description="DUF4332" evidence="3">
    <location>
        <begin position="119"/>
        <end position="238"/>
    </location>
</feature>
<accession>A0A3B0VNN8</accession>
<reference evidence="4" key="1">
    <citation type="submission" date="2018-06" db="EMBL/GenBank/DDBJ databases">
        <authorList>
            <person name="Zhirakovskaya E."/>
        </authorList>
    </citation>
    <scope>NUCLEOTIDE SEQUENCE</scope>
</reference>
<evidence type="ECO:0000259" key="3">
    <source>
        <dbReference type="Pfam" id="PF14229"/>
    </source>
</evidence>